<protein>
    <submittedName>
        <fullName evidence="2">SEC-C motif-containing protein</fullName>
    </submittedName>
</protein>
<dbReference type="RefSeq" id="WP_109673845.1">
    <property type="nucleotide sequence ID" value="NZ_QGDT01000003.1"/>
</dbReference>
<organism evidence="2 3">
    <name type="scientific">Dyadobacter jejuensis</name>
    <dbReference type="NCBI Taxonomy" id="1082580"/>
    <lineage>
        <taxon>Bacteria</taxon>
        <taxon>Pseudomonadati</taxon>
        <taxon>Bacteroidota</taxon>
        <taxon>Cytophagia</taxon>
        <taxon>Cytophagales</taxon>
        <taxon>Spirosomataceae</taxon>
        <taxon>Dyadobacter</taxon>
    </lineage>
</organism>
<dbReference type="Proteomes" id="UP000245880">
    <property type="component" value="Unassembled WGS sequence"/>
</dbReference>
<dbReference type="OrthoDB" id="21421at2"/>
<evidence type="ECO:0000313" key="3">
    <source>
        <dbReference type="Proteomes" id="UP000245880"/>
    </source>
</evidence>
<dbReference type="InterPro" id="IPR048469">
    <property type="entry name" value="YchJ-like_M"/>
</dbReference>
<feature type="domain" description="YchJ-like middle NTF2-like" evidence="1">
    <location>
        <begin position="30"/>
        <end position="122"/>
    </location>
</feature>
<dbReference type="Pfam" id="PF17775">
    <property type="entry name" value="YchJ_M-like"/>
    <property type="match status" value="1"/>
</dbReference>
<proteinExistence type="predicted"/>
<accession>A0A316AP54</accession>
<reference evidence="2 3" key="1">
    <citation type="submission" date="2018-03" db="EMBL/GenBank/DDBJ databases">
        <title>Genomic Encyclopedia of Archaeal and Bacterial Type Strains, Phase II (KMG-II): from individual species to whole genera.</title>
        <authorList>
            <person name="Goeker M."/>
        </authorList>
    </citation>
    <scope>NUCLEOTIDE SEQUENCE [LARGE SCALE GENOMIC DNA]</scope>
    <source>
        <strain evidence="2 3">DSM 100346</strain>
    </source>
</reference>
<gene>
    <name evidence="2" type="ORF">CLV98_103295</name>
</gene>
<evidence type="ECO:0000259" key="1">
    <source>
        <dbReference type="Pfam" id="PF17775"/>
    </source>
</evidence>
<dbReference type="InterPro" id="IPR032710">
    <property type="entry name" value="NTF2-like_dom_sf"/>
</dbReference>
<dbReference type="EMBL" id="QGDT01000003">
    <property type="protein sequence ID" value="PWJ58924.1"/>
    <property type="molecule type" value="Genomic_DNA"/>
</dbReference>
<dbReference type="AlphaFoldDB" id="A0A316AP54"/>
<sequence length="128" mass="14704">MSKKCFCGSSEAFSTCCSPLLSGKVKAGSALQLMRSRYSAYVTHHIDYLLTTTHVSKRGEFDRDEVGSWARANIWKDLEIVKADENRVEFIAQFRDKMGKLRLHHEKSTFVKEDGIWYYLDGVFNEAI</sequence>
<name>A0A316AP54_9BACT</name>
<keyword evidence="3" id="KW-1185">Reference proteome</keyword>
<dbReference type="SUPFAM" id="SSF54427">
    <property type="entry name" value="NTF2-like"/>
    <property type="match status" value="1"/>
</dbReference>
<evidence type="ECO:0000313" key="2">
    <source>
        <dbReference type="EMBL" id="PWJ58924.1"/>
    </source>
</evidence>
<dbReference type="Gene3D" id="3.10.450.50">
    <property type="match status" value="1"/>
</dbReference>
<comment type="caution">
    <text evidence="2">The sequence shown here is derived from an EMBL/GenBank/DDBJ whole genome shotgun (WGS) entry which is preliminary data.</text>
</comment>